<evidence type="ECO:0000313" key="2">
    <source>
        <dbReference type="EMBL" id="UOB18425.1"/>
    </source>
</evidence>
<sequence>MNYKITILLSFLLSCYTTNSQTNLAPLHNQDTLYVSDIKTTHLLFEENIKYVDIGSPYFVADTLQQMIRLKHVGEELEDVKSQLSNLTVITKKGRFYSIYLGYDRFATPVSYEVKKSPQIVPAFKEQEEKEIKKEENMAALCSLIAKFQSNVHIANRWGEDLEIDATGIFYVDEKIGIRIHLKNYSNIDFDIDHILFRTKLHKRFSADYLYQERVIEPINICTDTFEIAGDGSLTIIFLFDKFMLNKKEKLYVDIFEKNGGRSATLCISRRRLLQPKVI</sequence>
<evidence type="ECO:0000313" key="3">
    <source>
        <dbReference type="Proteomes" id="UP000831290"/>
    </source>
</evidence>
<evidence type="ECO:0000256" key="1">
    <source>
        <dbReference type="SAM" id="SignalP"/>
    </source>
</evidence>
<feature type="chain" id="PRO_5038631198" evidence="1">
    <location>
        <begin position="21"/>
        <end position="279"/>
    </location>
</feature>
<keyword evidence="1" id="KW-0732">Signal</keyword>
<reference evidence="2" key="1">
    <citation type="submission" date="2022-03" db="EMBL/GenBank/DDBJ databases">
        <title>Description of Abyssus ytuae gen. nov., sp. nov., a novel member of the family Flavobacteriaceae isolated from the sediment of Mariana Trench.</title>
        <authorList>
            <person name="Zhang J."/>
            <person name="Xu X."/>
        </authorList>
    </citation>
    <scope>NUCLEOTIDE SEQUENCE</scope>
    <source>
        <strain evidence="2">MT3330</strain>
    </source>
</reference>
<organism evidence="2 3">
    <name type="scientific">Abyssalbus ytuae</name>
    <dbReference type="NCBI Taxonomy" id="2926907"/>
    <lineage>
        <taxon>Bacteria</taxon>
        <taxon>Pseudomonadati</taxon>
        <taxon>Bacteroidota</taxon>
        <taxon>Flavobacteriia</taxon>
        <taxon>Flavobacteriales</taxon>
        <taxon>Flavobacteriaceae</taxon>
        <taxon>Abyssalbus</taxon>
    </lineage>
</organism>
<dbReference type="KEGG" id="fbm:MQE35_03835"/>
<dbReference type="AlphaFoldDB" id="A0A9E6ZQ31"/>
<dbReference type="RefSeq" id="WP_255844637.1">
    <property type="nucleotide sequence ID" value="NZ_CP094358.1"/>
</dbReference>
<accession>A0A9E6ZQ31</accession>
<proteinExistence type="predicted"/>
<name>A0A9E6ZQ31_9FLAO</name>
<dbReference type="EMBL" id="CP094358">
    <property type="protein sequence ID" value="UOB18425.1"/>
    <property type="molecule type" value="Genomic_DNA"/>
</dbReference>
<dbReference type="Pfam" id="PF13595">
    <property type="entry name" value="DUF4138"/>
    <property type="match status" value="1"/>
</dbReference>
<gene>
    <name evidence="2" type="ORF">MQE35_03835</name>
</gene>
<feature type="signal peptide" evidence="1">
    <location>
        <begin position="1"/>
        <end position="20"/>
    </location>
</feature>
<dbReference type="PROSITE" id="PS51257">
    <property type="entry name" value="PROKAR_LIPOPROTEIN"/>
    <property type="match status" value="1"/>
</dbReference>
<keyword evidence="3" id="KW-1185">Reference proteome</keyword>
<dbReference type="InterPro" id="IPR022298">
    <property type="entry name" value="Conjug_transposon_TraN"/>
</dbReference>
<dbReference type="Proteomes" id="UP000831290">
    <property type="component" value="Chromosome"/>
</dbReference>
<protein>
    <submittedName>
        <fullName evidence="2">Conjugative transposon protein TraN</fullName>
    </submittedName>
</protein>